<evidence type="ECO:0000259" key="1">
    <source>
        <dbReference type="Pfam" id="PF07872"/>
    </source>
</evidence>
<organism evidence="2 3">
    <name type="scientific">Oceanobacillus kapialis</name>
    <dbReference type="NCBI Taxonomy" id="481353"/>
    <lineage>
        <taxon>Bacteria</taxon>
        <taxon>Bacillati</taxon>
        <taxon>Bacillota</taxon>
        <taxon>Bacilli</taxon>
        <taxon>Bacillales</taxon>
        <taxon>Bacillaceae</taxon>
        <taxon>Oceanobacillus</taxon>
    </lineage>
</organism>
<evidence type="ECO:0000313" key="2">
    <source>
        <dbReference type="EMBL" id="MFD2627768.1"/>
    </source>
</evidence>
<keyword evidence="3" id="KW-1185">Reference proteome</keyword>
<dbReference type="Pfam" id="PF07872">
    <property type="entry name" value="DUF1659"/>
    <property type="match status" value="1"/>
</dbReference>
<name>A0ABW5PWK7_9BACI</name>
<evidence type="ECO:0000313" key="3">
    <source>
        <dbReference type="Proteomes" id="UP001597451"/>
    </source>
</evidence>
<dbReference type="EMBL" id="JBHUMX010000006">
    <property type="protein sequence ID" value="MFD2627768.1"/>
    <property type="molecule type" value="Genomic_DNA"/>
</dbReference>
<dbReference type="InterPro" id="IPR012454">
    <property type="entry name" value="DUF1659"/>
</dbReference>
<dbReference type="RefSeq" id="WP_379560425.1">
    <property type="nucleotide sequence ID" value="NZ_CP085256.1"/>
</dbReference>
<accession>A0ABW5PWK7</accession>
<protein>
    <submittedName>
        <fullName evidence="2">DUF1659 domain-containing protein</fullName>
    </submittedName>
</protein>
<feature type="domain" description="DUF1659" evidence="1">
    <location>
        <begin position="2"/>
        <end position="73"/>
    </location>
</feature>
<sequence>MATAELMDSSLQLVFDNGIDSTTGNPSYKTKSFNNVKVEATADQLHAIATAVAGLQVLPLYNIERKDSSEIVQE</sequence>
<dbReference type="Proteomes" id="UP001597451">
    <property type="component" value="Unassembled WGS sequence"/>
</dbReference>
<gene>
    <name evidence="2" type="ORF">ACFSUN_03040</name>
</gene>
<proteinExistence type="predicted"/>
<comment type="caution">
    <text evidence="2">The sequence shown here is derived from an EMBL/GenBank/DDBJ whole genome shotgun (WGS) entry which is preliminary data.</text>
</comment>
<reference evidence="3" key="1">
    <citation type="journal article" date="2019" name="Int. J. Syst. Evol. Microbiol.">
        <title>The Global Catalogue of Microorganisms (GCM) 10K type strain sequencing project: providing services to taxonomists for standard genome sequencing and annotation.</title>
        <authorList>
            <consortium name="The Broad Institute Genomics Platform"/>
            <consortium name="The Broad Institute Genome Sequencing Center for Infectious Disease"/>
            <person name="Wu L."/>
            <person name="Ma J."/>
        </authorList>
    </citation>
    <scope>NUCLEOTIDE SEQUENCE [LARGE SCALE GENOMIC DNA]</scope>
    <source>
        <strain evidence="3">TISTR 1858</strain>
    </source>
</reference>